<organism evidence="3 4">
    <name type="scientific">Brachionus calyciflorus</name>
    <dbReference type="NCBI Taxonomy" id="104777"/>
    <lineage>
        <taxon>Eukaryota</taxon>
        <taxon>Metazoa</taxon>
        <taxon>Spiralia</taxon>
        <taxon>Gnathifera</taxon>
        <taxon>Rotifera</taxon>
        <taxon>Eurotatoria</taxon>
        <taxon>Monogononta</taxon>
        <taxon>Pseudotrocha</taxon>
        <taxon>Ploima</taxon>
        <taxon>Brachionidae</taxon>
        <taxon>Brachionus</taxon>
    </lineage>
</organism>
<dbReference type="Proteomes" id="UP000663879">
    <property type="component" value="Unassembled WGS sequence"/>
</dbReference>
<evidence type="ECO:0000313" key="4">
    <source>
        <dbReference type="Proteomes" id="UP000663879"/>
    </source>
</evidence>
<accession>A0A814DDR8</accession>
<protein>
    <submittedName>
        <fullName evidence="3">Uncharacterized protein</fullName>
    </submittedName>
</protein>
<gene>
    <name evidence="3" type="ORF">OXX778_LOCUS14055</name>
</gene>
<evidence type="ECO:0000313" key="3">
    <source>
        <dbReference type="EMBL" id="CAF0953188.1"/>
    </source>
</evidence>
<feature type="region of interest" description="Disordered" evidence="2">
    <location>
        <begin position="54"/>
        <end position="87"/>
    </location>
</feature>
<evidence type="ECO:0000256" key="2">
    <source>
        <dbReference type="SAM" id="MobiDB-lite"/>
    </source>
</evidence>
<reference evidence="3" key="1">
    <citation type="submission" date="2021-02" db="EMBL/GenBank/DDBJ databases">
        <authorList>
            <person name="Nowell W R."/>
        </authorList>
    </citation>
    <scope>NUCLEOTIDE SEQUENCE</scope>
    <source>
        <strain evidence="3">Ploen Becks lab</strain>
    </source>
</reference>
<feature type="coiled-coil region" evidence="1">
    <location>
        <begin position="17"/>
        <end position="51"/>
    </location>
</feature>
<dbReference type="Gene3D" id="1.20.5.190">
    <property type="match status" value="1"/>
</dbReference>
<sequence length="190" mass="22207">MTSQTTIKKLPPIKEDVNSLKQRVKDLESEVSQYKSRLDELRKAKNNLVIKKTTEYVRTGVPGQGREKSDASPPQEVEQPTPVNSQYNEELEKLVQTLQDELSDSRSLIAALKLENEELNGEINRNKKRFDVELSQALNKNEEYKREIKQWEVMYKEWMQMMEDRVTNINRTHQILQQCIRSPEDSSPSN</sequence>
<dbReference type="OrthoDB" id="10065091at2759"/>
<comment type="caution">
    <text evidence="3">The sequence shown here is derived from an EMBL/GenBank/DDBJ whole genome shotgun (WGS) entry which is preliminary data.</text>
</comment>
<proteinExistence type="predicted"/>
<keyword evidence="1" id="KW-0175">Coiled coil</keyword>
<dbReference type="AlphaFoldDB" id="A0A814DDR8"/>
<keyword evidence="4" id="KW-1185">Reference proteome</keyword>
<evidence type="ECO:0000256" key="1">
    <source>
        <dbReference type="SAM" id="Coils"/>
    </source>
</evidence>
<dbReference type="EMBL" id="CAJNOC010002817">
    <property type="protein sequence ID" value="CAF0953188.1"/>
    <property type="molecule type" value="Genomic_DNA"/>
</dbReference>
<name>A0A814DDR8_9BILA</name>